<dbReference type="InterPro" id="IPR056396">
    <property type="entry name" value="HEAT_SCC3-SA"/>
</dbReference>
<evidence type="ECO:0000313" key="3">
    <source>
        <dbReference type="Proteomes" id="UP000504611"/>
    </source>
</evidence>
<dbReference type="PANTHER" id="PTHR11199">
    <property type="entry name" value="STROMAL ANTIGEN"/>
    <property type="match status" value="1"/>
</dbReference>
<keyword evidence="3" id="KW-1185">Reference proteome</keyword>
<dbReference type="GO" id="GO:0007062">
    <property type="term" value="P:sister chromatid cohesion"/>
    <property type="evidence" value="ECO:0007669"/>
    <property type="project" value="TreeGrafter"/>
</dbReference>
<organism evidence="3 4">
    <name type="scientific">Notothenia coriiceps</name>
    <name type="common">black rockcod</name>
    <dbReference type="NCBI Taxonomy" id="8208"/>
    <lineage>
        <taxon>Eukaryota</taxon>
        <taxon>Metazoa</taxon>
        <taxon>Chordata</taxon>
        <taxon>Craniata</taxon>
        <taxon>Vertebrata</taxon>
        <taxon>Euteleostomi</taxon>
        <taxon>Actinopterygii</taxon>
        <taxon>Neopterygii</taxon>
        <taxon>Teleostei</taxon>
        <taxon>Neoteleostei</taxon>
        <taxon>Acanthomorphata</taxon>
        <taxon>Eupercaria</taxon>
        <taxon>Perciformes</taxon>
        <taxon>Notothenioidei</taxon>
        <taxon>Nototheniidae</taxon>
        <taxon>Notothenia</taxon>
    </lineage>
</organism>
<dbReference type="GO" id="GO:0005634">
    <property type="term" value="C:nucleus"/>
    <property type="evidence" value="ECO:0007669"/>
    <property type="project" value="TreeGrafter"/>
</dbReference>
<dbReference type="GO" id="GO:0008278">
    <property type="term" value="C:cohesin complex"/>
    <property type="evidence" value="ECO:0007669"/>
    <property type="project" value="TreeGrafter"/>
</dbReference>
<dbReference type="AlphaFoldDB" id="A0A6I9NHP7"/>
<name>A0A6I9NHP7_9TELE</name>
<feature type="non-terminal residue" evidence="4">
    <location>
        <position position="1"/>
    </location>
</feature>
<dbReference type="Proteomes" id="UP000504611">
    <property type="component" value="Unplaced"/>
</dbReference>
<dbReference type="GO" id="GO:0003682">
    <property type="term" value="F:chromatin binding"/>
    <property type="evidence" value="ECO:0007669"/>
    <property type="project" value="TreeGrafter"/>
</dbReference>
<dbReference type="PANTHER" id="PTHR11199:SF10">
    <property type="entry name" value="COHESIN SUBUNIT SA"/>
    <property type="match status" value="1"/>
</dbReference>
<dbReference type="InterPro" id="IPR039662">
    <property type="entry name" value="Cohesin_Scc3/SA"/>
</dbReference>
<dbReference type="Pfam" id="PF24571">
    <property type="entry name" value="HEAT_SCC3-SA"/>
    <property type="match status" value="1"/>
</dbReference>
<gene>
    <name evidence="4" type="primary">LOC104949393</name>
</gene>
<accession>A0A6I9NHP7</accession>
<dbReference type="OrthoDB" id="498590at2759"/>
<feature type="domain" description="Cohesin subunit SCC3/SA HEAT-repeats" evidence="2">
    <location>
        <begin position="4"/>
        <end position="161"/>
    </location>
</feature>
<evidence type="ECO:0000313" key="4">
    <source>
        <dbReference type="RefSeq" id="XP_010774056.1"/>
    </source>
</evidence>
<reference evidence="4" key="1">
    <citation type="submission" date="2025-08" db="UniProtKB">
        <authorList>
            <consortium name="RefSeq"/>
        </authorList>
    </citation>
    <scope>IDENTIFICATION</scope>
    <source>
        <tissue evidence="4">Muscle</tissue>
    </source>
</reference>
<dbReference type="GeneID" id="104949393"/>
<evidence type="ECO:0000256" key="1">
    <source>
        <dbReference type="ARBA" id="ARBA00005486"/>
    </source>
</evidence>
<comment type="similarity">
    <text evidence="1">Belongs to the SCC3 family.</text>
</comment>
<protein>
    <submittedName>
        <fullName evidence="4">Cohesin subunit SA-1-like</fullName>
    </submittedName>
</protein>
<feature type="non-terminal residue" evidence="4">
    <location>
        <position position="163"/>
    </location>
</feature>
<sequence length="163" mass="18341">LIYEEEGALVELMICALRQAAQASPPVGRTQSKKLLSMKDKKAQEHDRRRLTMHFIPLLPQLLAKYSADAGIVTLLLKAPLYFNLEMYNSVPRLEKHLDQLLFQLCGIMEKHTAVTVLQACSNLFSALCADCYTFSSRSHLAFSQLLDGLTECFSSYLSDLLL</sequence>
<dbReference type="KEGG" id="ncc:104949393"/>
<proteinExistence type="inferred from homology"/>
<evidence type="ECO:0000259" key="2">
    <source>
        <dbReference type="Pfam" id="PF24571"/>
    </source>
</evidence>
<dbReference type="RefSeq" id="XP_010774056.1">
    <property type="nucleotide sequence ID" value="XM_010775754.1"/>
</dbReference>
<dbReference type="GO" id="GO:0000785">
    <property type="term" value="C:chromatin"/>
    <property type="evidence" value="ECO:0007669"/>
    <property type="project" value="TreeGrafter"/>
</dbReference>